<organism evidence="3 4">
    <name type="scientific">Heligmosomoides polygyrus</name>
    <name type="common">Parasitic roundworm</name>
    <dbReference type="NCBI Taxonomy" id="6339"/>
    <lineage>
        <taxon>Eukaryota</taxon>
        <taxon>Metazoa</taxon>
        <taxon>Ecdysozoa</taxon>
        <taxon>Nematoda</taxon>
        <taxon>Chromadorea</taxon>
        <taxon>Rhabditida</taxon>
        <taxon>Rhabditina</taxon>
        <taxon>Rhabditomorpha</taxon>
        <taxon>Strongyloidea</taxon>
        <taxon>Heligmosomidae</taxon>
        <taxon>Heligmosomoides</taxon>
    </lineage>
</organism>
<reference evidence="4" key="2">
    <citation type="submission" date="2019-09" db="UniProtKB">
        <authorList>
            <consortium name="WormBaseParasite"/>
        </authorList>
    </citation>
    <scope>IDENTIFICATION</scope>
</reference>
<accession>A0A183GKW5</accession>
<feature type="region of interest" description="Disordered" evidence="1">
    <location>
        <begin position="74"/>
        <end position="105"/>
    </location>
</feature>
<feature type="compositionally biased region" description="Pro residues" evidence="1">
    <location>
        <begin position="86"/>
        <end position="105"/>
    </location>
</feature>
<dbReference type="EMBL" id="UZAH01034944">
    <property type="protein sequence ID" value="VDP38105.1"/>
    <property type="molecule type" value="Genomic_DNA"/>
</dbReference>
<gene>
    <name evidence="2" type="ORF">HPBE_LOCUS23334</name>
</gene>
<evidence type="ECO:0000256" key="1">
    <source>
        <dbReference type="SAM" id="MobiDB-lite"/>
    </source>
</evidence>
<evidence type="ECO:0000313" key="3">
    <source>
        <dbReference type="Proteomes" id="UP000050761"/>
    </source>
</evidence>
<accession>A0A3P8E1B9</accession>
<name>A0A183GKW5_HELPZ</name>
<dbReference type="AlphaFoldDB" id="A0A183GKW5"/>
<reference evidence="2 3" key="1">
    <citation type="submission" date="2018-11" db="EMBL/GenBank/DDBJ databases">
        <authorList>
            <consortium name="Pathogen Informatics"/>
        </authorList>
    </citation>
    <scope>NUCLEOTIDE SEQUENCE [LARGE SCALE GENOMIC DNA]</scope>
</reference>
<proteinExistence type="predicted"/>
<dbReference type="OrthoDB" id="5852429at2759"/>
<sequence length="105" mass="11367">MTSLAAPVVLVAGAALAMTVPVIALKELLLKRSKKNFKTHLGRRHVCRVNFGELDAPMNESAEAKRKIMNAAAYAAPGSGTKQQNPSPPPAYDELFRPPPPYRTN</sequence>
<protein>
    <submittedName>
        <fullName evidence="4">Col_cuticle_N domain-containing protein</fullName>
    </submittedName>
</protein>
<evidence type="ECO:0000313" key="2">
    <source>
        <dbReference type="EMBL" id="VDP38105.1"/>
    </source>
</evidence>
<dbReference type="Proteomes" id="UP000050761">
    <property type="component" value="Unassembled WGS sequence"/>
</dbReference>
<dbReference type="WBParaSite" id="HPBE_0002333501-mRNA-1">
    <property type="protein sequence ID" value="HPBE_0002333501-mRNA-1"/>
    <property type="gene ID" value="HPBE_0002333501"/>
</dbReference>
<keyword evidence="3" id="KW-1185">Reference proteome</keyword>
<evidence type="ECO:0000313" key="4">
    <source>
        <dbReference type="WBParaSite" id="HPBE_0002333501-mRNA-1"/>
    </source>
</evidence>